<dbReference type="GO" id="GO:0052689">
    <property type="term" value="F:carboxylic ester hydrolase activity"/>
    <property type="evidence" value="ECO:0007669"/>
    <property type="project" value="UniProtKB-ARBA"/>
</dbReference>
<sequence length="120" mass="13257">MRNIVIQAARLTVMIVLLLYLTFSPAVWATRVQATDAETTPVNVERLEEQISMSDGVRLAASLFKPYGNTPHGGWPAVIMIHGWGGDRSTYEEFAPGFAKNGYVVLTYDCRGFGQRSCNS</sequence>
<dbReference type="RefSeq" id="WP_096182017.1">
    <property type="nucleotide sequence ID" value="NZ_BDUF01000055.1"/>
</dbReference>
<proteinExistence type="predicted"/>
<dbReference type="AlphaFoldDB" id="A0A292YM90"/>
<keyword evidence="1" id="KW-0378">Hydrolase</keyword>
<protein>
    <recommendedName>
        <fullName evidence="3">Xaa-Pro dipeptidyl-peptidase-like domain-containing protein</fullName>
    </recommendedName>
</protein>
<dbReference type="PANTHER" id="PTHR22946:SF9">
    <property type="entry name" value="POLYKETIDE TRANSFERASE AF380"/>
    <property type="match status" value="1"/>
</dbReference>
<dbReference type="InterPro" id="IPR000383">
    <property type="entry name" value="Xaa-Pro-like_dom"/>
</dbReference>
<name>A0A292YM90_9BACL</name>
<evidence type="ECO:0000313" key="4">
    <source>
        <dbReference type="EMBL" id="GAX90296.1"/>
    </source>
</evidence>
<keyword evidence="2" id="KW-0732">Signal</keyword>
<keyword evidence="5" id="KW-1185">Reference proteome</keyword>
<feature type="signal peptide" evidence="2">
    <location>
        <begin position="1"/>
        <end position="29"/>
    </location>
</feature>
<organism evidence="4 5">
    <name type="scientific">Effusibacillus lacus</name>
    <dbReference type="NCBI Taxonomy" id="1348429"/>
    <lineage>
        <taxon>Bacteria</taxon>
        <taxon>Bacillati</taxon>
        <taxon>Bacillota</taxon>
        <taxon>Bacilli</taxon>
        <taxon>Bacillales</taxon>
        <taxon>Alicyclobacillaceae</taxon>
        <taxon>Effusibacillus</taxon>
    </lineage>
</organism>
<evidence type="ECO:0000259" key="3">
    <source>
        <dbReference type="Pfam" id="PF02129"/>
    </source>
</evidence>
<comment type="caution">
    <text evidence="4">The sequence shown here is derived from an EMBL/GenBank/DDBJ whole genome shotgun (WGS) entry which is preliminary data.</text>
</comment>
<dbReference type="InterPro" id="IPR029058">
    <property type="entry name" value="AB_hydrolase_fold"/>
</dbReference>
<accession>A0A292YM90</accession>
<evidence type="ECO:0000256" key="2">
    <source>
        <dbReference type="SAM" id="SignalP"/>
    </source>
</evidence>
<feature type="chain" id="PRO_5038839938" description="Xaa-Pro dipeptidyl-peptidase-like domain-containing protein" evidence="2">
    <location>
        <begin position="30"/>
        <end position="120"/>
    </location>
</feature>
<gene>
    <name evidence="4" type="ORF">EFBL_1922</name>
</gene>
<evidence type="ECO:0000313" key="5">
    <source>
        <dbReference type="Proteomes" id="UP000217785"/>
    </source>
</evidence>
<feature type="domain" description="Xaa-Pro dipeptidyl-peptidase-like" evidence="3">
    <location>
        <begin position="55"/>
        <end position="115"/>
    </location>
</feature>
<dbReference type="Gene3D" id="3.40.50.1820">
    <property type="entry name" value="alpha/beta hydrolase"/>
    <property type="match status" value="1"/>
</dbReference>
<dbReference type="Pfam" id="PF02129">
    <property type="entry name" value="Peptidase_S15"/>
    <property type="match status" value="1"/>
</dbReference>
<dbReference type="InterPro" id="IPR050261">
    <property type="entry name" value="FrsA_esterase"/>
</dbReference>
<dbReference type="Proteomes" id="UP000217785">
    <property type="component" value="Unassembled WGS sequence"/>
</dbReference>
<evidence type="ECO:0000256" key="1">
    <source>
        <dbReference type="ARBA" id="ARBA00022801"/>
    </source>
</evidence>
<dbReference type="PANTHER" id="PTHR22946">
    <property type="entry name" value="DIENELACTONE HYDROLASE DOMAIN-CONTAINING PROTEIN-RELATED"/>
    <property type="match status" value="1"/>
</dbReference>
<dbReference type="EMBL" id="BDUF01000055">
    <property type="protein sequence ID" value="GAX90296.1"/>
    <property type="molecule type" value="Genomic_DNA"/>
</dbReference>
<reference evidence="5" key="1">
    <citation type="submission" date="2017-07" db="EMBL/GenBank/DDBJ databases">
        <title>Draft genome sequence of Effusibacillus lacus strain skLN1.</title>
        <authorList>
            <person name="Watanabe M."/>
            <person name="Kojima H."/>
            <person name="Fukui M."/>
        </authorList>
    </citation>
    <scope>NUCLEOTIDE SEQUENCE [LARGE SCALE GENOMIC DNA]</scope>
    <source>
        <strain evidence="5">skLN1</strain>
    </source>
</reference>
<dbReference type="SUPFAM" id="SSF53474">
    <property type="entry name" value="alpha/beta-Hydrolases"/>
    <property type="match status" value="1"/>
</dbReference>